<dbReference type="VEuPathDB" id="MicrosporidiaDB:NBO_63g0010"/>
<reference evidence="1 2" key="1">
    <citation type="journal article" date="2013" name="BMC Genomics">
        <title>Comparative genomics of parasitic silkworm microsporidia reveal an association between genome expansion and host adaptation.</title>
        <authorList>
            <person name="Pan G."/>
            <person name="Xu J."/>
            <person name="Li T."/>
            <person name="Xia Q."/>
            <person name="Liu S.L."/>
            <person name="Zhang G."/>
            <person name="Li S."/>
            <person name="Li C."/>
            <person name="Liu H."/>
            <person name="Yang L."/>
            <person name="Liu T."/>
            <person name="Zhang X."/>
            <person name="Wu Z."/>
            <person name="Fan W."/>
            <person name="Dang X."/>
            <person name="Xiang H."/>
            <person name="Tao M."/>
            <person name="Li Y."/>
            <person name="Hu J."/>
            <person name="Li Z."/>
            <person name="Lin L."/>
            <person name="Luo J."/>
            <person name="Geng L."/>
            <person name="Wang L."/>
            <person name="Long M."/>
            <person name="Wan Y."/>
            <person name="He N."/>
            <person name="Zhang Z."/>
            <person name="Lu C."/>
            <person name="Keeling P.J."/>
            <person name="Wang J."/>
            <person name="Xiang Z."/>
            <person name="Zhou Z."/>
        </authorList>
    </citation>
    <scope>NUCLEOTIDE SEQUENCE [LARGE SCALE GENOMIC DNA]</scope>
    <source>
        <strain evidence="2">CQ1 / CVCC 102059</strain>
    </source>
</reference>
<proteinExistence type="predicted"/>
<dbReference type="HOGENOM" id="CLU_1704753_0_0_1"/>
<gene>
    <name evidence="1" type="ORF">NBO_63g0010</name>
</gene>
<evidence type="ECO:0000313" key="1">
    <source>
        <dbReference type="EMBL" id="EOB13691.1"/>
    </source>
</evidence>
<evidence type="ECO:0000313" key="2">
    <source>
        <dbReference type="Proteomes" id="UP000016927"/>
    </source>
</evidence>
<dbReference type="EMBL" id="KB908971">
    <property type="protein sequence ID" value="EOB13691.1"/>
    <property type="molecule type" value="Genomic_DNA"/>
</dbReference>
<protein>
    <submittedName>
        <fullName evidence="1">RAB GDP dissociation inhibitor</fullName>
    </submittedName>
</protein>
<sequence>MKNELGIFTISEIMTSSKNGQEKDVNLNQFKQKQFENIISKTKEGYNFLIESSFGNIFAKSLIMEKLSPSNIYVRVLNIKEKLIKEKFFAYLYNGKSFIQVLSIDSSSMCCTKGTFMIYLIKKYSKITDDDLKILKIHSCHVITDVSFRINGSL</sequence>
<dbReference type="OrthoDB" id="2195620at2759"/>
<dbReference type="Proteomes" id="UP000016927">
    <property type="component" value="Unassembled WGS sequence"/>
</dbReference>
<accession>R0KSE4</accession>
<dbReference type="AlphaFoldDB" id="R0KSE4"/>
<organism evidence="1 2">
    <name type="scientific">Nosema bombycis (strain CQ1 / CVCC 102059)</name>
    <name type="common">Microsporidian parasite</name>
    <name type="synonym">Pebrine of silkworm</name>
    <dbReference type="NCBI Taxonomy" id="578461"/>
    <lineage>
        <taxon>Eukaryota</taxon>
        <taxon>Fungi</taxon>
        <taxon>Fungi incertae sedis</taxon>
        <taxon>Microsporidia</taxon>
        <taxon>Nosematidae</taxon>
        <taxon>Nosema</taxon>
    </lineage>
</organism>
<keyword evidence="2" id="KW-1185">Reference proteome</keyword>
<name>R0KSE4_NOSB1</name>